<evidence type="ECO:0000313" key="1">
    <source>
        <dbReference type="EMBL" id="REF31096.1"/>
    </source>
</evidence>
<organism evidence="1 2">
    <name type="scientific">Calidifontibacter indicus</name>
    <dbReference type="NCBI Taxonomy" id="419650"/>
    <lineage>
        <taxon>Bacteria</taxon>
        <taxon>Bacillati</taxon>
        <taxon>Actinomycetota</taxon>
        <taxon>Actinomycetes</taxon>
        <taxon>Micrococcales</taxon>
        <taxon>Dermacoccaceae</taxon>
        <taxon>Calidifontibacter</taxon>
    </lineage>
</organism>
<evidence type="ECO:0008006" key="3">
    <source>
        <dbReference type="Google" id="ProtNLM"/>
    </source>
</evidence>
<accession>A0A3D9UP92</accession>
<keyword evidence="2" id="KW-1185">Reference proteome</keyword>
<dbReference type="Proteomes" id="UP000256253">
    <property type="component" value="Unassembled WGS sequence"/>
</dbReference>
<reference evidence="1 2" key="1">
    <citation type="submission" date="2018-08" db="EMBL/GenBank/DDBJ databases">
        <title>Sequencing the genomes of 1000 actinobacteria strains.</title>
        <authorList>
            <person name="Klenk H.-P."/>
        </authorList>
    </citation>
    <scope>NUCLEOTIDE SEQUENCE [LARGE SCALE GENOMIC DNA]</scope>
    <source>
        <strain evidence="1 2">DSM 22967</strain>
    </source>
</reference>
<protein>
    <recommendedName>
        <fullName evidence="3">Acetone carboxylase</fullName>
    </recommendedName>
</protein>
<dbReference type="EMBL" id="QTUA01000001">
    <property type="protein sequence ID" value="REF31096.1"/>
    <property type="molecule type" value="Genomic_DNA"/>
</dbReference>
<dbReference type="AlphaFoldDB" id="A0A3D9UP92"/>
<dbReference type="RefSeq" id="WP_211308417.1">
    <property type="nucleotide sequence ID" value="NZ_QTUA01000001.1"/>
</dbReference>
<evidence type="ECO:0000313" key="2">
    <source>
        <dbReference type="Proteomes" id="UP000256253"/>
    </source>
</evidence>
<sequence length="66" mass="7643">MTADHPRCSAKGCTVDATWAILWRNPKIHDESRRKTWLACDEHRVTLTDFLGMQGFPLEVEAFEPR</sequence>
<gene>
    <name evidence="1" type="ORF">DFJ65_2138</name>
</gene>
<comment type="caution">
    <text evidence="1">The sequence shown here is derived from an EMBL/GenBank/DDBJ whole genome shotgun (WGS) entry which is preliminary data.</text>
</comment>
<name>A0A3D9UP92_9MICO</name>
<proteinExistence type="predicted"/>